<accession>E1QFU9</accession>
<feature type="domain" description="Isochorismatase-like" evidence="2">
    <location>
        <begin position="5"/>
        <end position="168"/>
    </location>
</feature>
<name>E1QFU9_DESB2</name>
<keyword evidence="1 3" id="KW-0378">Hydrolase</keyword>
<dbReference type="CDD" id="cd00431">
    <property type="entry name" value="cysteine_hydrolases"/>
    <property type="match status" value="1"/>
</dbReference>
<dbReference type="SUPFAM" id="SSF52499">
    <property type="entry name" value="Isochorismatase-like hydrolases"/>
    <property type="match status" value="1"/>
</dbReference>
<dbReference type="InterPro" id="IPR016291">
    <property type="entry name" value="Isochorismatase"/>
</dbReference>
<dbReference type="EMBL" id="CP002085">
    <property type="protein sequence ID" value="ADK84559.1"/>
    <property type="molecule type" value="Genomic_DNA"/>
</dbReference>
<dbReference type="Proteomes" id="UP000009047">
    <property type="component" value="Chromosome"/>
</dbReference>
<evidence type="ECO:0000256" key="1">
    <source>
        <dbReference type="ARBA" id="ARBA00022801"/>
    </source>
</evidence>
<dbReference type="InterPro" id="IPR000868">
    <property type="entry name" value="Isochorismatase-like_dom"/>
</dbReference>
<dbReference type="InterPro" id="IPR036380">
    <property type="entry name" value="Isochorismatase-like_sf"/>
</dbReference>
<evidence type="ECO:0000259" key="2">
    <source>
        <dbReference type="Pfam" id="PF00857"/>
    </source>
</evidence>
<evidence type="ECO:0000313" key="4">
    <source>
        <dbReference type="Proteomes" id="UP000009047"/>
    </source>
</evidence>
<dbReference type="eggNOG" id="COG1335">
    <property type="taxonomic scope" value="Bacteria"/>
</dbReference>
<dbReference type="GO" id="GO:0008908">
    <property type="term" value="F:isochorismatase activity"/>
    <property type="evidence" value="ECO:0007669"/>
    <property type="project" value="InterPro"/>
</dbReference>
<dbReference type="HOGENOM" id="CLU_068979_8_4_7"/>
<dbReference type="PANTHER" id="PTHR43540">
    <property type="entry name" value="PEROXYUREIDOACRYLATE/UREIDOACRYLATE AMIDOHYDROLASE-RELATED"/>
    <property type="match status" value="1"/>
</dbReference>
<organism evidence="3 4">
    <name type="scientific">Desulfarculus baarsii (strain ATCC 33931 / DSM 2075 / LMG 7858 / VKM B-1802 / 2st14)</name>
    <dbReference type="NCBI Taxonomy" id="644282"/>
    <lineage>
        <taxon>Bacteria</taxon>
        <taxon>Pseudomonadati</taxon>
        <taxon>Thermodesulfobacteriota</taxon>
        <taxon>Desulfarculia</taxon>
        <taxon>Desulfarculales</taxon>
        <taxon>Desulfarculaceae</taxon>
        <taxon>Desulfarculus</taxon>
    </lineage>
</organism>
<reference evidence="3 4" key="1">
    <citation type="journal article" date="2010" name="Stand. Genomic Sci.">
        <title>Complete genome sequence of Desulfarculus baarsii type strain (2st14).</title>
        <authorList>
            <person name="Sun H."/>
            <person name="Spring S."/>
            <person name="Lapidus A."/>
            <person name="Davenport K."/>
            <person name="Del Rio T.G."/>
            <person name="Tice H."/>
            <person name="Nolan M."/>
            <person name="Copeland A."/>
            <person name="Cheng J.F."/>
            <person name="Lucas S."/>
            <person name="Tapia R."/>
            <person name="Goodwin L."/>
            <person name="Pitluck S."/>
            <person name="Ivanova N."/>
            <person name="Pagani I."/>
            <person name="Mavromatis K."/>
            <person name="Ovchinnikova G."/>
            <person name="Pati A."/>
            <person name="Chen A."/>
            <person name="Palaniappan K."/>
            <person name="Hauser L."/>
            <person name="Chang Y.J."/>
            <person name="Jeffries C.D."/>
            <person name="Detter J.C."/>
            <person name="Han C."/>
            <person name="Rohde M."/>
            <person name="Brambilla E."/>
            <person name="Goker M."/>
            <person name="Woyke T."/>
            <person name="Bristow J."/>
            <person name="Eisen J.A."/>
            <person name="Markowitz V."/>
            <person name="Hugenholtz P."/>
            <person name="Kyrpides N.C."/>
            <person name="Klenk H.P."/>
            <person name="Land M."/>
        </authorList>
    </citation>
    <scope>NUCLEOTIDE SEQUENCE [LARGE SCALE GENOMIC DNA]</scope>
    <source>
        <strain evidence="4">ATCC 33931 / DSM 2075 / LMG 7858 / VKM B-1802 / 2st14</strain>
    </source>
</reference>
<sequence>MNGRALLVIDMLHDFIDAAGALYCGDHAAAIVPEVRRLLQQHRQEGSLIIFVADSHPVDDLEFRLFPPHCLTGTPGAAPLPGFEPLPGEYWLSKSRYSAFYGTELDDILRRRQINEVHLCGVCTSICVMETCSDLRNRDIKAVVHSQAVADFDQQAHAYALQRMQKILGAHLEP</sequence>
<dbReference type="PRINTS" id="PR01398">
    <property type="entry name" value="ISCHRISMTASE"/>
</dbReference>
<evidence type="ECO:0000313" key="3">
    <source>
        <dbReference type="EMBL" id="ADK84559.1"/>
    </source>
</evidence>
<dbReference type="PANTHER" id="PTHR43540:SF10">
    <property type="entry name" value="ISOCHORISMATASE"/>
    <property type="match status" value="1"/>
</dbReference>
<dbReference type="InterPro" id="IPR050272">
    <property type="entry name" value="Isochorismatase-like_hydrls"/>
</dbReference>
<dbReference type="Gene3D" id="3.40.50.850">
    <property type="entry name" value="Isochorismatase-like"/>
    <property type="match status" value="1"/>
</dbReference>
<dbReference type="KEGG" id="dbr:Deba_1191"/>
<gene>
    <name evidence="3" type="ordered locus">Deba_1191</name>
</gene>
<dbReference type="RefSeq" id="WP_013258013.1">
    <property type="nucleotide sequence ID" value="NC_014365.1"/>
</dbReference>
<keyword evidence="4" id="KW-1185">Reference proteome</keyword>
<dbReference type="STRING" id="644282.Deba_1191"/>
<dbReference type="Pfam" id="PF00857">
    <property type="entry name" value="Isochorismatase"/>
    <property type="match status" value="1"/>
</dbReference>
<dbReference type="OrthoDB" id="9791276at2"/>
<protein>
    <submittedName>
        <fullName evidence="3">Isochorismatase hydrolase</fullName>
    </submittedName>
</protein>
<dbReference type="AlphaFoldDB" id="E1QFU9"/>
<proteinExistence type="predicted"/>